<dbReference type="Gene3D" id="3.30.450.20">
    <property type="entry name" value="PAS domain"/>
    <property type="match status" value="1"/>
</dbReference>
<dbReference type="InterPro" id="IPR005467">
    <property type="entry name" value="His_kinase_dom"/>
</dbReference>
<evidence type="ECO:0000256" key="5">
    <source>
        <dbReference type="ARBA" id="ARBA00022553"/>
    </source>
</evidence>
<dbReference type="EMBL" id="CVRS01000063">
    <property type="protein sequence ID" value="CRL36152.1"/>
    <property type="molecule type" value="Genomic_DNA"/>
</dbReference>
<evidence type="ECO:0000256" key="3">
    <source>
        <dbReference type="ARBA" id="ARBA00012438"/>
    </source>
</evidence>
<feature type="domain" description="HAMP" evidence="14">
    <location>
        <begin position="328"/>
        <end position="380"/>
    </location>
</feature>
<keyword evidence="9 12" id="KW-1133">Transmembrane helix</keyword>
<evidence type="ECO:0000313" key="16">
    <source>
        <dbReference type="EMBL" id="CUM91232.1"/>
    </source>
</evidence>
<dbReference type="SMART" id="SM00387">
    <property type="entry name" value="HATPase_c"/>
    <property type="match status" value="1"/>
</dbReference>
<dbReference type="InterPro" id="IPR036890">
    <property type="entry name" value="HATPase_C_sf"/>
</dbReference>
<protein>
    <recommendedName>
        <fullName evidence="3">histidine kinase</fullName>
        <ecNumber evidence="3">2.7.13.3</ecNumber>
    </recommendedName>
</protein>
<dbReference type="SUPFAM" id="SSF55874">
    <property type="entry name" value="ATPase domain of HSP90 chaperone/DNA topoisomerase II/histidine kinase"/>
    <property type="match status" value="1"/>
</dbReference>
<dbReference type="InterPro" id="IPR050640">
    <property type="entry name" value="Bact_2-comp_sensor_kinase"/>
</dbReference>
<evidence type="ECO:0000313" key="18">
    <source>
        <dbReference type="Proteomes" id="UP000049828"/>
    </source>
</evidence>
<keyword evidence="4" id="KW-1003">Cell membrane</keyword>
<evidence type="ECO:0000259" key="13">
    <source>
        <dbReference type="PROSITE" id="PS50109"/>
    </source>
</evidence>
<dbReference type="InterPro" id="IPR003594">
    <property type="entry name" value="HATPase_dom"/>
</dbReference>
<dbReference type="InterPro" id="IPR004358">
    <property type="entry name" value="Sig_transdc_His_kin-like_C"/>
</dbReference>
<dbReference type="RefSeq" id="WP_021923065.1">
    <property type="nucleotide sequence ID" value="NZ_CATYLF010000039.1"/>
</dbReference>
<evidence type="ECO:0000256" key="7">
    <source>
        <dbReference type="ARBA" id="ARBA00022692"/>
    </source>
</evidence>
<keyword evidence="18" id="KW-1185">Reference proteome</keyword>
<dbReference type="PANTHER" id="PTHR34220:SF7">
    <property type="entry name" value="SENSOR HISTIDINE KINASE YPDA"/>
    <property type="match status" value="1"/>
</dbReference>
<dbReference type="EMBL" id="QRUN01000004">
    <property type="protein sequence ID" value="RGR70058.1"/>
    <property type="molecule type" value="Genomic_DNA"/>
</dbReference>
<keyword evidence="11 12" id="KW-0472">Membrane</keyword>
<evidence type="ECO:0000256" key="2">
    <source>
        <dbReference type="ARBA" id="ARBA00004651"/>
    </source>
</evidence>
<evidence type="ECO:0000313" key="15">
    <source>
        <dbReference type="EMBL" id="CRL36152.1"/>
    </source>
</evidence>
<evidence type="ECO:0000313" key="20">
    <source>
        <dbReference type="Proteomes" id="UP000285820"/>
    </source>
</evidence>
<dbReference type="SMART" id="SM00304">
    <property type="entry name" value="HAMP"/>
    <property type="match status" value="1"/>
</dbReference>
<keyword evidence="7 12" id="KW-0812">Transmembrane</keyword>
<sequence length="621" mass="71334">MKTIEKFYRKIAEYLAKRVKPQTIQFTISVSFTIVSVCSMGILGVTLYNRFVNRMEDMTIESSEQLLNQTAINLETYLRNMRRISDAMYYSVIKDKDLAVDSVDEEMNLLYEANKDNLISIACYTNDGKLVAAAPVTNEKDNSDIVDQEWFVNAVDQMENLHFSTPHVQNLFDNATYRYYWVVSLSRAVELTSNGNSTLGVLLVDMNYSSIEQLFNKANTDNSSEYVYLMDSDGEIIYHPKQKLIYTNLYEENNLEAVHYDDGSHQEIFQGEKRLITVKTVSYTGWKIVSVVPMSAFNMGLYGTRMFVIMLMALSMLMIIIINQLVSARIAKPLQRLNESVKEWEAGNLNPTIYVGGSLEVEHLGKTLRSTVEQINQLMHDILYEQEEKRKSELDALQSQINPHFLYNTLDSIVWMIEGERYEDAVFMITQLASLFRISLSRGKTIISVEDEIKHAKNYMNIQKIRYKNSFAIDFSIEEEILHCCTVKLVVQPLLENAIYYGVEGMDGEGEIHVKGYRKEDDIYIEVSDNGLGMPQDMVEQLLTDNNRVRKHGSGVGVINVHNRIRLRFGKPYGLEIESMPDEGTTIRIHLPYIPYEPEKLELLENGKMQELKGGKSNEEK</sequence>
<dbReference type="Pfam" id="PF00672">
    <property type="entry name" value="HAMP"/>
    <property type="match status" value="1"/>
</dbReference>
<dbReference type="OrthoDB" id="9809348at2"/>
<dbReference type="AlphaFoldDB" id="A0A0M6WHW3"/>
<reference evidence="17 20" key="3">
    <citation type="submission" date="2018-08" db="EMBL/GenBank/DDBJ databases">
        <title>A genome reference for cultivated species of the human gut microbiota.</title>
        <authorList>
            <person name="Zou Y."/>
            <person name="Xue W."/>
            <person name="Luo G."/>
        </authorList>
    </citation>
    <scope>NUCLEOTIDE SEQUENCE [LARGE SCALE GENOMIC DNA]</scope>
    <source>
        <strain evidence="17 20">AF24-4</strain>
    </source>
</reference>
<evidence type="ECO:0000259" key="14">
    <source>
        <dbReference type="PROSITE" id="PS50885"/>
    </source>
</evidence>
<dbReference type="STRING" id="360807.ERS852392_00220"/>
<dbReference type="InterPro" id="IPR003660">
    <property type="entry name" value="HAMP_dom"/>
</dbReference>
<reference evidence="15" key="2">
    <citation type="submission" date="2015-05" db="EMBL/GenBank/DDBJ databases">
        <authorList>
            <person name="Wang D.B."/>
            <person name="Wang M."/>
        </authorList>
    </citation>
    <scope>NUCLEOTIDE SEQUENCE [LARGE SCALE GENOMIC DNA]</scope>
    <source>
        <strain evidence="15">L1-83</strain>
    </source>
</reference>
<dbReference type="GO" id="GO:0005886">
    <property type="term" value="C:plasma membrane"/>
    <property type="evidence" value="ECO:0007669"/>
    <property type="project" value="UniProtKB-SubCell"/>
</dbReference>
<keyword evidence="5" id="KW-0597">Phosphoprotein</keyword>
<dbReference type="EMBL" id="CYXX01000006">
    <property type="protein sequence ID" value="CUM91232.1"/>
    <property type="molecule type" value="Genomic_DNA"/>
</dbReference>
<evidence type="ECO:0000256" key="6">
    <source>
        <dbReference type="ARBA" id="ARBA00022679"/>
    </source>
</evidence>
<dbReference type="Pfam" id="PF02743">
    <property type="entry name" value="dCache_1"/>
    <property type="match status" value="1"/>
</dbReference>
<dbReference type="Pfam" id="PF06580">
    <property type="entry name" value="His_kinase"/>
    <property type="match status" value="1"/>
</dbReference>
<dbReference type="PROSITE" id="PS50885">
    <property type="entry name" value="HAMP"/>
    <property type="match status" value="1"/>
</dbReference>
<dbReference type="EC" id="2.7.13.3" evidence="3"/>
<dbReference type="PROSITE" id="PS50109">
    <property type="entry name" value="HIS_KIN"/>
    <property type="match status" value="1"/>
</dbReference>
<dbReference type="Gene3D" id="6.10.340.10">
    <property type="match status" value="1"/>
</dbReference>
<gene>
    <name evidence="16" type="primary">yehU_2</name>
    <name evidence="17" type="ORF">DWY29_05090</name>
    <name evidence="16" type="ORF">ERS852444_01049</name>
    <name evidence="15" type="ORF">RIL183_18601</name>
</gene>
<dbReference type="InterPro" id="IPR010559">
    <property type="entry name" value="Sig_transdc_His_kin_internal"/>
</dbReference>
<organism evidence="15 18">
    <name type="scientific">Roseburia inulinivorans</name>
    <dbReference type="NCBI Taxonomy" id="360807"/>
    <lineage>
        <taxon>Bacteria</taxon>
        <taxon>Bacillati</taxon>
        <taxon>Bacillota</taxon>
        <taxon>Clostridia</taxon>
        <taxon>Lachnospirales</taxon>
        <taxon>Lachnospiraceae</taxon>
        <taxon>Roseburia</taxon>
    </lineage>
</organism>
<comment type="subcellular location">
    <subcellularLocation>
        <location evidence="2">Cell membrane</location>
        <topology evidence="2">Multi-pass membrane protein</topology>
    </subcellularLocation>
</comment>
<dbReference type="InterPro" id="IPR033479">
    <property type="entry name" value="dCache_1"/>
</dbReference>
<dbReference type="Proteomes" id="UP000095453">
    <property type="component" value="Unassembled WGS sequence"/>
</dbReference>
<dbReference type="PRINTS" id="PR00344">
    <property type="entry name" value="BCTRLSENSOR"/>
</dbReference>
<evidence type="ECO:0000256" key="12">
    <source>
        <dbReference type="SAM" id="Phobius"/>
    </source>
</evidence>
<dbReference type="Pfam" id="PF02518">
    <property type="entry name" value="HATPase_c"/>
    <property type="match status" value="1"/>
</dbReference>
<dbReference type="CDD" id="cd06225">
    <property type="entry name" value="HAMP"/>
    <property type="match status" value="1"/>
</dbReference>
<keyword evidence="8 15" id="KW-0418">Kinase</keyword>
<evidence type="ECO:0000256" key="11">
    <source>
        <dbReference type="ARBA" id="ARBA00023136"/>
    </source>
</evidence>
<dbReference type="PANTHER" id="PTHR34220">
    <property type="entry name" value="SENSOR HISTIDINE KINASE YPDA"/>
    <property type="match status" value="1"/>
</dbReference>
<keyword evidence="6 16" id="KW-0808">Transferase</keyword>
<evidence type="ECO:0000256" key="8">
    <source>
        <dbReference type="ARBA" id="ARBA00022777"/>
    </source>
</evidence>
<feature type="transmembrane region" description="Helical" evidence="12">
    <location>
        <begin position="307"/>
        <end position="326"/>
    </location>
</feature>
<evidence type="ECO:0000256" key="1">
    <source>
        <dbReference type="ARBA" id="ARBA00000085"/>
    </source>
</evidence>
<feature type="domain" description="Histidine kinase" evidence="13">
    <location>
        <begin position="490"/>
        <end position="595"/>
    </location>
</feature>
<dbReference type="GO" id="GO:0000155">
    <property type="term" value="F:phosphorelay sensor kinase activity"/>
    <property type="evidence" value="ECO:0007669"/>
    <property type="project" value="InterPro"/>
</dbReference>
<feature type="transmembrane region" description="Helical" evidence="12">
    <location>
        <begin position="24"/>
        <end position="48"/>
    </location>
</feature>
<dbReference type="Proteomes" id="UP000285820">
    <property type="component" value="Unassembled WGS sequence"/>
</dbReference>
<evidence type="ECO:0000313" key="19">
    <source>
        <dbReference type="Proteomes" id="UP000095453"/>
    </source>
</evidence>
<dbReference type="Proteomes" id="UP000049828">
    <property type="component" value="Unassembled WGS sequence"/>
</dbReference>
<proteinExistence type="predicted"/>
<reference evidence="18" key="1">
    <citation type="submission" date="2015-05" db="EMBL/GenBank/DDBJ databases">
        <authorList>
            <consortium name="Pathogen Informatics"/>
        </authorList>
    </citation>
    <scope>NUCLEOTIDE SEQUENCE [LARGE SCALE GENOMIC DNA]</scope>
    <source>
        <strain evidence="16 19">2789STDY5608887</strain>
        <strain evidence="18">L1-83</strain>
    </source>
</reference>
<dbReference type="CDD" id="cd12912">
    <property type="entry name" value="PDC2_MCP_like"/>
    <property type="match status" value="1"/>
</dbReference>
<comment type="catalytic activity">
    <reaction evidence="1">
        <text>ATP + protein L-histidine = ADP + protein N-phospho-L-histidine.</text>
        <dbReference type="EC" id="2.7.13.3"/>
    </reaction>
</comment>
<name>A0A0M6WHW3_9FIRM</name>
<accession>A0A0M6WHW3</accession>
<evidence type="ECO:0000256" key="4">
    <source>
        <dbReference type="ARBA" id="ARBA00022475"/>
    </source>
</evidence>
<evidence type="ECO:0000256" key="9">
    <source>
        <dbReference type="ARBA" id="ARBA00022989"/>
    </source>
</evidence>
<keyword evidence="10" id="KW-0902">Two-component regulatory system</keyword>
<evidence type="ECO:0000313" key="17">
    <source>
        <dbReference type="EMBL" id="RGR70058.1"/>
    </source>
</evidence>
<evidence type="ECO:0000256" key="10">
    <source>
        <dbReference type="ARBA" id="ARBA00023012"/>
    </source>
</evidence>
<dbReference type="Gene3D" id="3.30.565.10">
    <property type="entry name" value="Histidine kinase-like ATPase, C-terminal domain"/>
    <property type="match status" value="1"/>
</dbReference>